<sequence length="252" mass="28202">MDDGVVEKVIALFEENEKRLYSDKPGDGDTGDEEGARRGYEDLNLAVGFVFVFVDVFATQAAKQAVDAKADEETIIAALLHDIGWLAPKPDDSTLLTTSDESVWLAKHDVVGAKMLRDMGFSDRLARLVEGHVQAKRYLTFKEDGYYEGLSAGSKFTLKHQGGVMSAEEAKAFEQDPDFDNYCQMRRWDENAKIKGLQVPSVRSYKDMMMRCLSTALWTDRKGFTAADIVTASLKSFFDEQGERLTIVIENL</sequence>
<proteinExistence type="predicted"/>
<gene>
    <name evidence="2" type="ORF">PTSG_05670</name>
</gene>
<feature type="domain" description="HD" evidence="1">
    <location>
        <begin position="60"/>
        <end position="136"/>
    </location>
</feature>
<dbReference type="InParanoid" id="F2UBW0"/>
<dbReference type="PANTHER" id="PTHR40202">
    <property type="match status" value="1"/>
</dbReference>
<dbReference type="GeneID" id="16074116"/>
<dbReference type="OrthoDB" id="6361200at2759"/>
<dbReference type="KEGG" id="sre:PTSG_05670"/>
<evidence type="ECO:0000313" key="2">
    <source>
        <dbReference type="EMBL" id="EGD73976.1"/>
    </source>
</evidence>
<dbReference type="InterPro" id="IPR006675">
    <property type="entry name" value="HDIG_dom"/>
</dbReference>
<dbReference type="InterPro" id="IPR052567">
    <property type="entry name" value="OP_Dioxygenase"/>
</dbReference>
<dbReference type="NCBIfam" id="TIGR00277">
    <property type="entry name" value="HDIG"/>
    <property type="match status" value="1"/>
</dbReference>
<dbReference type="EMBL" id="GL832967">
    <property type="protein sequence ID" value="EGD73976.1"/>
    <property type="molecule type" value="Genomic_DNA"/>
</dbReference>
<dbReference type="Pfam" id="PF01966">
    <property type="entry name" value="HD"/>
    <property type="match status" value="1"/>
</dbReference>
<evidence type="ECO:0000259" key="1">
    <source>
        <dbReference type="Pfam" id="PF01966"/>
    </source>
</evidence>
<dbReference type="PANTHER" id="PTHR40202:SF1">
    <property type="entry name" value="HD DOMAIN-CONTAINING PROTEIN"/>
    <property type="match status" value="1"/>
</dbReference>
<keyword evidence="3" id="KW-1185">Reference proteome</keyword>
<protein>
    <recommendedName>
        <fullName evidence="1">HD domain-containing protein</fullName>
    </recommendedName>
</protein>
<dbReference type="InterPro" id="IPR006674">
    <property type="entry name" value="HD_domain"/>
</dbReference>
<dbReference type="Gene3D" id="1.10.3210.10">
    <property type="entry name" value="Hypothetical protein af1432"/>
    <property type="match status" value="1"/>
</dbReference>
<dbReference type="RefSeq" id="XP_004993539.1">
    <property type="nucleotide sequence ID" value="XM_004993482.1"/>
</dbReference>
<organism evidence="3">
    <name type="scientific">Salpingoeca rosetta (strain ATCC 50818 / BSB-021)</name>
    <dbReference type="NCBI Taxonomy" id="946362"/>
    <lineage>
        <taxon>Eukaryota</taxon>
        <taxon>Choanoflagellata</taxon>
        <taxon>Craspedida</taxon>
        <taxon>Salpingoecidae</taxon>
        <taxon>Salpingoeca</taxon>
    </lineage>
</organism>
<reference evidence="2" key="1">
    <citation type="submission" date="2009-08" db="EMBL/GenBank/DDBJ databases">
        <title>Annotation of Salpingoeca rosetta.</title>
        <authorList>
            <consortium name="The Broad Institute Genome Sequencing Platform"/>
            <person name="Russ C."/>
            <person name="Cuomo C."/>
            <person name="Burger G."/>
            <person name="Gray M.W."/>
            <person name="Holland P.W.H."/>
            <person name="King N."/>
            <person name="Lang F.B.F."/>
            <person name="Roger A.J."/>
            <person name="Ruiz-Trillo I."/>
            <person name="Young S.K."/>
            <person name="Zeng Q."/>
            <person name="Gargeya S."/>
            <person name="Alvarado L."/>
            <person name="Berlin A."/>
            <person name="Chapman S.B."/>
            <person name="Chen Z."/>
            <person name="Freedman E."/>
            <person name="Gellesch M."/>
            <person name="Goldberg J."/>
            <person name="Griggs A."/>
            <person name="Gujja S."/>
            <person name="Heilman E."/>
            <person name="Heiman D."/>
            <person name="Howarth C."/>
            <person name="Mehta T."/>
            <person name="Neiman D."/>
            <person name="Pearson M."/>
            <person name="Roberts A."/>
            <person name="Saif S."/>
            <person name="Shea T."/>
            <person name="Shenoy N."/>
            <person name="Sisk P."/>
            <person name="Stolte C."/>
            <person name="Sykes S."/>
            <person name="White J."/>
            <person name="Yandava C."/>
            <person name="Haas B."/>
            <person name="Nusbaum C."/>
            <person name="Birren B."/>
        </authorList>
    </citation>
    <scope>NUCLEOTIDE SEQUENCE [LARGE SCALE GENOMIC DNA]</scope>
    <source>
        <strain evidence="2">ATCC 50818</strain>
    </source>
</reference>
<name>F2UBW0_SALR5</name>
<dbReference type="InterPro" id="IPR003607">
    <property type="entry name" value="HD/PDEase_dom"/>
</dbReference>
<dbReference type="Proteomes" id="UP000007799">
    <property type="component" value="Unassembled WGS sequence"/>
</dbReference>
<dbReference type="AlphaFoldDB" id="F2UBW0"/>
<dbReference type="CDD" id="cd00077">
    <property type="entry name" value="HDc"/>
    <property type="match status" value="1"/>
</dbReference>
<dbReference type="eggNOG" id="ENOG502RZKR">
    <property type="taxonomic scope" value="Eukaryota"/>
</dbReference>
<dbReference type="OMA" id="LMRRWDE"/>
<dbReference type="SUPFAM" id="SSF109604">
    <property type="entry name" value="HD-domain/PDEase-like"/>
    <property type="match status" value="1"/>
</dbReference>
<accession>F2UBW0</accession>
<evidence type="ECO:0000313" key="3">
    <source>
        <dbReference type="Proteomes" id="UP000007799"/>
    </source>
</evidence>